<dbReference type="InterPro" id="IPR013087">
    <property type="entry name" value="Znf_C2H2_type"/>
</dbReference>
<dbReference type="VEuPathDB" id="TriTrypDB:TvY486_0704400"/>
<evidence type="ECO:0000256" key="9">
    <source>
        <dbReference type="SAM" id="MobiDB-lite"/>
    </source>
</evidence>
<feature type="region of interest" description="Disordered" evidence="9">
    <location>
        <begin position="711"/>
        <end position="743"/>
    </location>
</feature>
<protein>
    <recommendedName>
        <fullName evidence="10">C2H2-type domain-containing protein</fullName>
    </recommendedName>
</protein>
<dbReference type="Pfam" id="PF13815">
    <property type="entry name" value="Dzip-like_N"/>
    <property type="match status" value="1"/>
</dbReference>
<evidence type="ECO:0000256" key="8">
    <source>
        <dbReference type="SAM" id="Coils"/>
    </source>
</evidence>
<dbReference type="AlphaFoldDB" id="G0TYQ7"/>
<evidence type="ECO:0000256" key="2">
    <source>
        <dbReference type="ARBA" id="ARBA00004120"/>
    </source>
</evidence>
<comment type="subcellular location">
    <subcellularLocation>
        <location evidence="2">Cytoplasm</location>
        <location evidence="2">Cytoskeleton</location>
        <location evidence="2">Cilium basal body</location>
    </subcellularLocation>
    <subcellularLocation>
        <location evidence="1">Cytoplasm</location>
        <location evidence="1">Cytoskeleton</location>
        <location evidence="1">Microtubule organizing center</location>
        <location evidence="1">Centrosome</location>
        <location evidence="1">Centriole</location>
    </subcellularLocation>
</comment>
<dbReference type="PROSITE" id="PS00028">
    <property type="entry name" value="ZINC_FINGER_C2H2_1"/>
    <property type="match status" value="1"/>
</dbReference>
<feature type="region of interest" description="Disordered" evidence="9">
    <location>
        <begin position="397"/>
        <end position="437"/>
    </location>
</feature>
<dbReference type="PANTHER" id="PTHR21502">
    <property type="entry name" value="ZINC FINGER PROTEIN DZIP1"/>
    <property type="match status" value="1"/>
</dbReference>
<sequence length="743" mass="79781">MSALDFQFVQGSERLDWGVLVTIDVQRLVKDTNVDTLQRVVENIAFARVTRDEAAMFTPDHFIHLFTLCQLIIQYLVCSQECLSKMNVKLSERLRELQQQCQSLEDEGERLRQENSLLRKEIKAQRRTLLAYEYSKGVTSGQAHACPHCGEMYGKSESLQSHIRKRHMKHVDSPSTCHQGQSPAATNLPLANQNSEALLMGQQQQLKHLQERLDFLERMLDKERERNDRLQQDNMVKVVQAVVATKAGESKEEQEAQREKQNEPLKGEEPQVGLPTVRDVSVGTQPLGDANDSLTSIPIMPDVAALQQYNLTRQQETFNSALVRQIAELESVVRGLKSAKSEPVEPHAVSLHAEGEPSVRSTQPSWLTVRDPSQSNVVAPVLPAVSPNMANTMPPVVSPAPMQSQVGRQHIEEGDDGHGDREGKVEQTTETEGSKEQPLAVLHQGAVPQFPPRPPVAQQASAPQIVALSSKPDMAIPAVSAPSGPSLSTTPSPPATAREVESTSSRVNGTSSSQQAMLPQPLAAPACFTIDTEQLSKAAPQVTSQALWTPSSRDALVPAHAQILPVPAVQLPCPRQGSTENSTNPPKVISPASVAVCSVPPTTADKDTISPPVVSPAPPAVPSLPSVSVLSLKEEQPSPPNSTPSVPVPFGPRTTAQTTTPAASVAPILVPAVPSVAPATPTVAAPLIQPIQPTSWNRVCDNSLVNPATVTPTTAAHAGDAPGEGGSCSSSYRSPSYRSSLTS</sequence>
<keyword evidence="4 8" id="KW-0175">Coiled coil</keyword>
<feature type="coiled-coil region" evidence="8">
    <location>
        <begin position="192"/>
        <end position="233"/>
    </location>
</feature>
<keyword evidence="5" id="KW-0963">Cytoplasm</keyword>
<accession>G0TYQ7</accession>
<dbReference type="EMBL" id="HE573023">
    <property type="protein sequence ID" value="CCC49106.1"/>
    <property type="molecule type" value="Genomic_DNA"/>
</dbReference>
<feature type="region of interest" description="Disordered" evidence="9">
    <location>
        <begin position="631"/>
        <end position="659"/>
    </location>
</feature>
<evidence type="ECO:0000256" key="7">
    <source>
        <dbReference type="PROSITE-ProRule" id="PRU00042"/>
    </source>
</evidence>
<gene>
    <name evidence="11" type="ORF">TVY486_0704400</name>
</gene>
<dbReference type="GO" id="GO:0008270">
    <property type="term" value="F:zinc ion binding"/>
    <property type="evidence" value="ECO:0007669"/>
    <property type="project" value="UniProtKB-KW"/>
</dbReference>
<evidence type="ECO:0000259" key="10">
    <source>
        <dbReference type="PROSITE" id="PS50157"/>
    </source>
</evidence>
<feature type="compositionally biased region" description="Basic and acidic residues" evidence="9">
    <location>
        <begin position="248"/>
        <end position="269"/>
    </location>
</feature>
<feature type="coiled-coil region" evidence="8">
    <location>
        <begin position="80"/>
        <end position="128"/>
    </location>
</feature>
<proteinExistence type="inferred from homology"/>
<evidence type="ECO:0000313" key="11">
    <source>
        <dbReference type="EMBL" id="CCC49106.1"/>
    </source>
</evidence>
<feature type="domain" description="C2H2-type" evidence="10">
    <location>
        <begin position="144"/>
        <end position="172"/>
    </location>
</feature>
<evidence type="ECO:0000256" key="5">
    <source>
        <dbReference type="ARBA" id="ARBA00023212"/>
    </source>
</evidence>
<dbReference type="GO" id="GO:0005737">
    <property type="term" value="C:cytoplasm"/>
    <property type="evidence" value="ECO:0007669"/>
    <property type="project" value="TreeGrafter"/>
</dbReference>
<dbReference type="PROSITE" id="PS50157">
    <property type="entry name" value="ZINC_FINGER_C2H2_2"/>
    <property type="match status" value="1"/>
</dbReference>
<dbReference type="GO" id="GO:0005814">
    <property type="term" value="C:centriole"/>
    <property type="evidence" value="ECO:0007669"/>
    <property type="project" value="UniProtKB-SubCell"/>
</dbReference>
<dbReference type="InterPro" id="IPR032714">
    <property type="entry name" value="DZIP1_N"/>
</dbReference>
<feature type="compositionally biased region" description="Pro residues" evidence="9">
    <location>
        <begin position="637"/>
        <end position="650"/>
    </location>
</feature>
<evidence type="ECO:0000256" key="6">
    <source>
        <dbReference type="ARBA" id="ARBA00023273"/>
    </source>
</evidence>
<evidence type="ECO:0000256" key="4">
    <source>
        <dbReference type="ARBA" id="ARBA00023054"/>
    </source>
</evidence>
<name>G0TYQ7_TRYVY</name>
<keyword evidence="7" id="KW-0863">Zinc-finger</keyword>
<feature type="region of interest" description="Disordered" evidence="9">
    <location>
        <begin position="476"/>
        <end position="519"/>
    </location>
</feature>
<keyword evidence="7" id="KW-0479">Metal-binding</keyword>
<feature type="region of interest" description="Disordered" evidence="9">
    <location>
        <begin position="344"/>
        <end position="364"/>
    </location>
</feature>
<dbReference type="InterPro" id="IPR051241">
    <property type="entry name" value="DZIP_RILPL"/>
</dbReference>
<evidence type="ECO:0000256" key="1">
    <source>
        <dbReference type="ARBA" id="ARBA00004114"/>
    </source>
</evidence>
<keyword evidence="5" id="KW-0206">Cytoskeleton</keyword>
<feature type="region of interest" description="Disordered" evidence="9">
    <location>
        <begin position="247"/>
        <end position="293"/>
    </location>
</feature>
<organism evidence="11">
    <name type="scientific">Trypanosoma vivax (strain Y486)</name>
    <dbReference type="NCBI Taxonomy" id="1055687"/>
    <lineage>
        <taxon>Eukaryota</taxon>
        <taxon>Discoba</taxon>
        <taxon>Euglenozoa</taxon>
        <taxon>Kinetoplastea</taxon>
        <taxon>Metakinetoplastina</taxon>
        <taxon>Trypanosomatida</taxon>
        <taxon>Trypanosomatidae</taxon>
        <taxon>Trypanosoma</taxon>
        <taxon>Duttonella</taxon>
    </lineage>
</organism>
<feature type="compositionally biased region" description="Low complexity" evidence="9">
    <location>
        <begin position="727"/>
        <end position="743"/>
    </location>
</feature>
<dbReference type="PANTHER" id="PTHR21502:SF9">
    <property type="entry name" value="C2H2-TYPE DOMAIN-CONTAINING PROTEIN"/>
    <property type="match status" value="1"/>
</dbReference>
<keyword evidence="7" id="KW-0862">Zinc</keyword>
<evidence type="ECO:0000256" key="3">
    <source>
        <dbReference type="ARBA" id="ARBA00009131"/>
    </source>
</evidence>
<keyword evidence="6" id="KW-0966">Cell projection</keyword>
<feature type="compositionally biased region" description="Basic and acidic residues" evidence="9">
    <location>
        <begin position="409"/>
        <end position="435"/>
    </location>
</feature>
<comment type="similarity">
    <text evidence="3">Belongs to the DZIP C2H2-type zinc-finger protein family.</text>
</comment>
<reference evidence="11" key="1">
    <citation type="journal article" date="2012" name="Proc. Natl. Acad. Sci. U.S.A.">
        <title>Antigenic diversity is generated by distinct evolutionary mechanisms in African trypanosome species.</title>
        <authorList>
            <person name="Jackson A.P."/>
            <person name="Berry A."/>
            <person name="Aslett M."/>
            <person name="Allison H.C."/>
            <person name="Burton P."/>
            <person name="Vavrova-Anderson J."/>
            <person name="Brown R."/>
            <person name="Browne H."/>
            <person name="Corton N."/>
            <person name="Hauser H."/>
            <person name="Gamble J."/>
            <person name="Gilderthorp R."/>
            <person name="Marcello L."/>
            <person name="McQuillan J."/>
            <person name="Otto T.D."/>
            <person name="Quail M.A."/>
            <person name="Sanders M.J."/>
            <person name="van Tonder A."/>
            <person name="Ginger M.L."/>
            <person name="Field M.C."/>
            <person name="Barry J.D."/>
            <person name="Hertz-Fowler C."/>
            <person name="Berriman M."/>
        </authorList>
    </citation>
    <scope>NUCLEOTIDE SEQUENCE</scope>
    <source>
        <strain evidence="11">Y486</strain>
    </source>
</reference>
<feature type="compositionally biased region" description="Low complexity" evidence="9">
    <location>
        <begin position="502"/>
        <end position="519"/>
    </location>
</feature>
<feature type="compositionally biased region" description="Low complexity" evidence="9">
    <location>
        <begin position="480"/>
        <end position="490"/>
    </location>
</feature>